<name>A0A7S3Q233_9STRA</name>
<evidence type="ECO:0000313" key="5">
    <source>
        <dbReference type="EMBL" id="CAE0463343.1"/>
    </source>
</evidence>
<dbReference type="InterPro" id="IPR009091">
    <property type="entry name" value="RCC1/BLIP-II"/>
</dbReference>
<feature type="repeat" description="RCC1" evidence="2">
    <location>
        <begin position="339"/>
        <end position="390"/>
    </location>
</feature>
<dbReference type="PANTHER" id="PTHR22870:SF155">
    <property type="entry name" value="E3 UBIQUITIN-PROTEIN LIGASE HERC1-RELATED"/>
    <property type="match status" value="1"/>
</dbReference>
<feature type="repeat" description="RCC1" evidence="2">
    <location>
        <begin position="390"/>
        <end position="441"/>
    </location>
</feature>
<sequence>MNRDGDMTGQASCGGSHAGCGGSESRFSESFHNNNGNDNGGDSSNSNPNNNNNNCLTTANPPPICTASSFGSGCGLAVFSWGRGEDGQLGLGDTSDQAEPRFLDALRGVSVKQLACGSGHTCVLTQDGEIYTWGRGDDGRLGHGDNGWKYVPRLVNALLGQVVTLVTCGSYHTAAVTNNGALFTWGGGMYGKLGHGNESGCTIPRKVEKLSGVQGGVKYVACGSRHTVAVTTEGALYSWGDQDNGVAGHEKTEGHQYIPKLVEKLRDKVVIGLSACGFHTGCITQEKLVYIWGEGKFGRLGLGNERNCHSPRIVEHLRGANPKQISCGGFHSAVITEDGKLYTFGGGEHGQLGVGDKFNRLVPTLVQALEDSFVEQIACGWSHTVVLTEDGISSFGNAEHGKLGHGTVRKLSTPHLIETLKGHKIVSIASYNEHTAALVEPVHDSCAVWGAFGSNTVAVTTSYVQQMRELVNNEDSFADVVFVVGGDGDGDCQECVHAHKAILAGRCEHFAAMFRSGMRESVEREIEIPNVSKTVFLLLMEYIYTDSVAIDVEHAVDLYILADLYGLERLRSICVTVVKRNLSTANAPRILQQAADEDCVILKDISMDFVIANFEKISKTDGIRVVSHELLLEILSNRP</sequence>
<dbReference type="Pfam" id="PF00415">
    <property type="entry name" value="RCC1"/>
    <property type="match status" value="2"/>
</dbReference>
<keyword evidence="1" id="KW-0677">Repeat</keyword>
<feature type="repeat" description="RCC1" evidence="2">
    <location>
        <begin position="180"/>
        <end position="233"/>
    </location>
</feature>
<dbReference type="InterPro" id="IPR011333">
    <property type="entry name" value="SKP1/BTB/POZ_sf"/>
</dbReference>
<dbReference type="Pfam" id="PF00651">
    <property type="entry name" value="BTB"/>
    <property type="match status" value="1"/>
</dbReference>
<accession>A0A7S3Q233</accession>
<gene>
    <name evidence="5" type="ORF">CDEB00056_LOCUS8184</name>
</gene>
<dbReference type="Gene3D" id="3.30.710.10">
    <property type="entry name" value="Potassium Channel Kv1.1, Chain A"/>
    <property type="match status" value="1"/>
</dbReference>
<dbReference type="PRINTS" id="PR00633">
    <property type="entry name" value="RCCNDNSATION"/>
</dbReference>
<feature type="compositionally biased region" description="Low complexity" evidence="3">
    <location>
        <begin position="33"/>
        <end position="54"/>
    </location>
</feature>
<feature type="repeat" description="RCC1" evidence="2">
    <location>
        <begin position="76"/>
        <end position="127"/>
    </location>
</feature>
<protein>
    <recommendedName>
        <fullName evidence="4">BTB domain-containing protein</fullName>
    </recommendedName>
</protein>
<evidence type="ECO:0000259" key="4">
    <source>
        <dbReference type="PROSITE" id="PS50097"/>
    </source>
</evidence>
<dbReference type="PROSITE" id="PS50097">
    <property type="entry name" value="BTB"/>
    <property type="match status" value="1"/>
</dbReference>
<dbReference type="PANTHER" id="PTHR22870">
    <property type="entry name" value="REGULATOR OF CHROMOSOME CONDENSATION"/>
    <property type="match status" value="1"/>
</dbReference>
<dbReference type="EMBL" id="HBIO01010555">
    <property type="protein sequence ID" value="CAE0463343.1"/>
    <property type="molecule type" value="Transcribed_RNA"/>
</dbReference>
<dbReference type="SUPFAM" id="SSF54695">
    <property type="entry name" value="POZ domain"/>
    <property type="match status" value="1"/>
</dbReference>
<feature type="domain" description="BTB" evidence="4">
    <location>
        <begin position="478"/>
        <end position="552"/>
    </location>
</feature>
<organism evidence="5">
    <name type="scientific">Chaetoceros debilis</name>
    <dbReference type="NCBI Taxonomy" id="122233"/>
    <lineage>
        <taxon>Eukaryota</taxon>
        <taxon>Sar</taxon>
        <taxon>Stramenopiles</taxon>
        <taxon>Ochrophyta</taxon>
        <taxon>Bacillariophyta</taxon>
        <taxon>Coscinodiscophyceae</taxon>
        <taxon>Chaetocerotophycidae</taxon>
        <taxon>Chaetocerotales</taxon>
        <taxon>Chaetocerotaceae</taxon>
        <taxon>Chaetoceros</taxon>
    </lineage>
</organism>
<dbReference type="InterPro" id="IPR058923">
    <property type="entry name" value="RCC1-like_dom"/>
</dbReference>
<dbReference type="InterPro" id="IPR051210">
    <property type="entry name" value="Ub_ligase/GEF_domain"/>
</dbReference>
<feature type="repeat" description="RCC1" evidence="2">
    <location>
        <begin position="287"/>
        <end position="338"/>
    </location>
</feature>
<dbReference type="PROSITE" id="PS50012">
    <property type="entry name" value="RCC1_3"/>
    <property type="match status" value="7"/>
</dbReference>
<dbReference type="SMART" id="SM00225">
    <property type="entry name" value="BTB"/>
    <property type="match status" value="1"/>
</dbReference>
<feature type="region of interest" description="Disordered" evidence="3">
    <location>
        <begin position="24"/>
        <end position="55"/>
    </location>
</feature>
<dbReference type="InterPro" id="IPR000408">
    <property type="entry name" value="Reg_chr_condens"/>
</dbReference>
<evidence type="ECO:0000256" key="1">
    <source>
        <dbReference type="ARBA" id="ARBA00022737"/>
    </source>
</evidence>
<evidence type="ECO:0000256" key="2">
    <source>
        <dbReference type="PROSITE-ProRule" id="PRU00235"/>
    </source>
</evidence>
<dbReference type="Gene3D" id="2.130.10.30">
    <property type="entry name" value="Regulator of chromosome condensation 1/beta-lactamase-inhibitor protein II"/>
    <property type="match status" value="2"/>
</dbReference>
<dbReference type="PROSITE" id="PS00626">
    <property type="entry name" value="RCC1_2"/>
    <property type="match status" value="4"/>
</dbReference>
<dbReference type="SUPFAM" id="SSF50985">
    <property type="entry name" value="RCC1/BLIP-II"/>
    <property type="match status" value="2"/>
</dbReference>
<dbReference type="AlphaFoldDB" id="A0A7S3Q233"/>
<proteinExistence type="predicted"/>
<reference evidence="5" key="1">
    <citation type="submission" date="2021-01" db="EMBL/GenBank/DDBJ databases">
        <authorList>
            <person name="Corre E."/>
            <person name="Pelletier E."/>
            <person name="Niang G."/>
            <person name="Scheremetjew M."/>
            <person name="Finn R."/>
            <person name="Kale V."/>
            <person name="Holt S."/>
            <person name="Cochrane G."/>
            <person name="Meng A."/>
            <person name="Brown T."/>
            <person name="Cohen L."/>
        </authorList>
    </citation>
    <scope>NUCLEOTIDE SEQUENCE</scope>
    <source>
        <strain evidence="5">MM31A-1</strain>
    </source>
</reference>
<dbReference type="InterPro" id="IPR000210">
    <property type="entry name" value="BTB/POZ_dom"/>
</dbReference>
<dbReference type="CDD" id="cd14733">
    <property type="entry name" value="BACK"/>
    <property type="match status" value="1"/>
</dbReference>
<feature type="repeat" description="RCC1" evidence="2">
    <location>
        <begin position="234"/>
        <end position="286"/>
    </location>
</feature>
<evidence type="ECO:0000256" key="3">
    <source>
        <dbReference type="SAM" id="MobiDB-lite"/>
    </source>
</evidence>
<dbReference type="Pfam" id="PF25390">
    <property type="entry name" value="WD40_RLD"/>
    <property type="match status" value="1"/>
</dbReference>
<feature type="repeat" description="RCC1" evidence="2">
    <location>
        <begin position="128"/>
        <end position="179"/>
    </location>
</feature>